<dbReference type="InterPro" id="IPR036005">
    <property type="entry name" value="Creatinase/aminopeptidase-like"/>
</dbReference>
<dbReference type="CDD" id="cd01066">
    <property type="entry name" value="APP_MetAP"/>
    <property type="match status" value="1"/>
</dbReference>
<dbReference type="InterPro" id="IPR029149">
    <property type="entry name" value="Creatin/AminoP/Spt16_N"/>
</dbReference>
<dbReference type="GO" id="GO:0004177">
    <property type="term" value="F:aminopeptidase activity"/>
    <property type="evidence" value="ECO:0007669"/>
    <property type="project" value="UniProtKB-KW"/>
</dbReference>
<sequence length="405" mass="44706">MTWRRRAGGAEESVPDIEHVDVPRMRNERLQRTRDSLRSHGLAAALLCDPLNVRYAALPAVCDVFSMHVTSRWLLVPVESDPVLWEYADAMHVTEHEWAGDLHPARGWTFFGSGSRSAADATRFAAEITAELRERGILGEPLGLDRLEAVGYLALTEAGVKVVDAQSAMEQARAIKTYDELTVIRRNARSCDDSIAALLGAMQPGVTEDYLWGTLVGTSLKAGALWCETRLLSSGPRTNPWMQEASARVVHEGELVAFDTDLVGEDGYLTDVSRTYLCGDKPPTDEQRRLYQASYAFLHTALPQFRAGASFEELGRRIARQLPEEFQQQRYPFVAHGTGMVDEYPCVNFVDHHEGQLEVGMVMSVESYVGAVGGAQGVKLEEQVVITADGPEPISTAPYDQRLLG</sequence>
<keyword evidence="4" id="KW-1185">Reference proteome</keyword>
<protein>
    <submittedName>
        <fullName evidence="3">Aminopeptidase P family protein</fullName>
    </submittedName>
</protein>
<dbReference type="PANTHER" id="PTHR46112:SF8">
    <property type="entry name" value="CYTOPLASMIC PEPTIDASE PEPQ-RELATED"/>
    <property type="match status" value="1"/>
</dbReference>
<dbReference type="Proteomes" id="UP000320244">
    <property type="component" value="Unassembled WGS sequence"/>
</dbReference>
<accession>A0A563DP47</accession>
<evidence type="ECO:0000259" key="2">
    <source>
        <dbReference type="Pfam" id="PF01321"/>
    </source>
</evidence>
<dbReference type="InterPro" id="IPR000587">
    <property type="entry name" value="Creatinase_N"/>
</dbReference>
<dbReference type="OrthoDB" id="9761809at2"/>
<keyword evidence="3" id="KW-0378">Hydrolase</keyword>
<gene>
    <name evidence="3" type="ORF">FGL98_24935</name>
</gene>
<dbReference type="Gene3D" id="3.40.350.10">
    <property type="entry name" value="Creatinase/prolidase N-terminal domain"/>
    <property type="match status" value="1"/>
</dbReference>
<organism evidence="3 4">
    <name type="scientific">Leekyejoonella antrihumi</name>
    <dbReference type="NCBI Taxonomy" id="1660198"/>
    <lineage>
        <taxon>Bacteria</taxon>
        <taxon>Bacillati</taxon>
        <taxon>Actinomycetota</taxon>
        <taxon>Actinomycetes</taxon>
        <taxon>Micrococcales</taxon>
        <taxon>Dermacoccaceae</taxon>
        <taxon>Leekyejoonella</taxon>
    </lineage>
</organism>
<evidence type="ECO:0000313" key="4">
    <source>
        <dbReference type="Proteomes" id="UP000320244"/>
    </source>
</evidence>
<comment type="caution">
    <text evidence="3">The sequence shown here is derived from an EMBL/GenBank/DDBJ whole genome shotgun (WGS) entry which is preliminary data.</text>
</comment>
<reference evidence="3 4" key="2">
    <citation type="submission" date="2019-08" db="EMBL/GenBank/DDBJ databases">
        <title>Jejuicoccus antrihumi gen. nov., sp. nov., a new member of the family Dermacoccaceae isolated from a cave.</title>
        <authorList>
            <person name="Schumann P."/>
            <person name="Kim I.S."/>
        </authorList>
    </citation>
    <scope>NUCLEOTIDE SEQUENCE [LARGE SCALE GENOMIC DNA]</scope>
    <source>
        <strain evidence="3 4">C5-26</strain>
    </source>
</reference>
<evidence type="ECO:0000313" key="3">
    <source>
        <dbReference type="EMBL" id="TWP31975.1"/>
    </source>
</evidence>
<dbReference type="Gene3D" id="3.90.230.10">
    <property type="entry name" value="Creatinase/methionine aminopeptidase superfamily"/>
    <property type="match status" value="1"/>
</dbReference>
<keyword evidence="3" id="KW-0031">Aminopeptidase</keyword>
<name>A0A563DP47_9MICO</name>
<dbReference type="SUPFAM" id="SSF55920">
    <property type="entry name" value="Creatinase/aminopeptidase"/>
    <property type="match status" value="1"/>
</dbReference>
<dbReference type="EMBL" id="VCQV01000109">
    <property type="protein sequence ID" value="TWP31975.1"/>
    <property type="molecule type" value="Genomic_DNA"/>
</dbReference>
<dbReference type="RefSeq" id="WP_146321556.1">
    <property type="nucleotide sequence ID" value="NZ_VCQV01000109.1"/>
</dbReference>
<reference evidence="3 4" key="1">
    <citation type="submission" date="2019-05" db="EMBL/GenBank/DDBJ databases">
        <authorList>
            <person name="Lee S.D."/>
        </authorList>
    </citation>
    <scope>NUCLEOTIDE SEQUENCE [LARGE SCALE GENOMIC DNA]</scope>
    <source>
        <strain evidence="3 4">C5-26</strain>
    </source>
</reference>
<dbReference type="AlphaFoldDB" id="A0A563DP47"/>
<feature type="domain" description="Creatinase N-terminal" evidence="2">
    <location>
        <begin position="29"/>
        <end position="175"/>
    </location>
</feature>
<dbReference type="Pfam" id="PF00557">
    <property type="entry name" value="Peptidase_M24"/>
    <property type="match status" value="1"/>
</dbReference>
<dbReference type="InterPro" id="IPR050659">
    <property type="entry name" value="Peptidase_M24B"/>
</dbReference>
<dbReference type="Pfam" id="PF01321">
    <property type="entry name" value="Creatinase_N"/>
    <property type="match status" value="1"/>
</dbReference>
<dbReference type="PANTHER" id="PTHR46112">
    <property type="entry name" value="AMINOPEPTIDASE"/>
    <property type="match status" value="1"/>
</dbReference>
<feature type="domain" description="Peptidase M24" evidence="1">
    <location>
        <begin position="184"/>
        <end position="388"/>
    </location>
</feature>
<keyword evidence="3" id="KW-0645">Protease</keyword>
<dbReference type="SUPFAM" id="SSF53092">
    <property type="entry name" value="Creatinase/prolidase N-terminal domain"/>
    <property type="match status" value="1"/>
</dbReference>
<proteinExistence type="predicted"/>
<evidence type="ECO:0000259" key="1">
    <source>
        <dbReference type="Pfam" id="PF00557"/>
    </source>
</evidence>
<dbReference type="InterPro" id="IPR000994">
    <property type="entry name" value="Pept_M24"/>
</dbReference>